<dbReference type="KEGG" id="srd:SD10_24220"/>
<dbReference type="InterPro" id="IPR001901">
    <property type="entry name" value="Translocase_SecE/Sec61-g"/>
</dbReference>
<keyword evidence="8" id="KW-1003">Cell membrane</keyword>
<comment type="subunit">
    <text evidence="8">Component of the Sec protein translocase complex. Heterotrimer consisting of SecY, SecE and SecG subunits. The heterotrimers can form oligomers, although 1 heterotrimer is thought to be able to translocate proteins. Interacts with the ribosome. Interacts with SecDF, and other proteins may be involved. Interacts with SecA.</text>
</comment>
<dbReference type="Pfam" id="PF00584">
    <property type="entry name" value="SecE"/>
    <property type="match status" value="1"/>
</dbReference>
<dbReference type="GO" id="GO:0008320">
    <property type="term" value="F:protein transmembrane transporter activity"/>
    <property type="evidence" value="ECO:0007669"/>
    <property type="project" value="UniProtKB-UniRule"/>
</dbReference>
<dbReference type="GO" id="GO:0065002">
    <property type="term" value="P:intracellular protein transmembrane transport"/>
    <property type="evidence" value="ECO:0007669"/>
    <property type="project" value="UniProtKB-UniRule"/>
</dbReference>
<dbReference type="GO" id="GO:0006605">
    <property type="term" value="P:protein targeting"/>
    <property type="evidence" value="ECO:0007669"/>
    <property type="project" value="UniProtKB-UniRule"/>
</dbReference>
<protein>
    <recommendedName>
        <fullName evidence="8">Protein translocase subunit SecE</fullName>
    </recommendedName>
</protein>
<keyword evidence="6 8" id="KW-0811">Translocation</keyword>
<dbReference type="GO" id="GO:0005886">
    <property type="term" value="C:plasma membrane"/>
    <property type="evidence" value="ECO:0007669"/>
    <property type="project" value="UniProtKB-SubCell"/>
</dbReference>
<dbReference type="RefSeq" id="WP_012928967.1">
    <property type="nucleotide sequence ID" value="NZ_CP010429.1"/>
</dbReference>
<dbReference type="Proteomes" id="UP000033054">
    <property type="component" value="Chromosome"/>
</dbReference>
<evidence type="ECO:0000256" key="4">
    <source>
        <dbReference type="ARBA" id="ARBA00022927"/>
    </source>
</evidence>
<reference evidence="9 10" key="1">
    <citation type="journal article" date="2014" name="Curr. Microbiol.">
        <title>Spirosoma radiotolerans sp. nov., a gamma-radiation-resistant bacterium isolated from gamma ray-irradiated soil.</title>
        <authorList>
            <person name="Lee J.J."/>
            <person name="Srinivasan S."/>
            <person name="Lim S."/>
            <person name="Joe M."/>
            <person name="Im S."/>
            <person name="Bae S.I."/>
            <person name="Park K.R."/>
            <person name="Han J.H."/>
            <person name="Park S.H."/>
            <person name="Joo B.M."/>
            <person name="Park S.J."/>
            <person name="Kim M.K."/>
        </authorList>
    </citation>
    <scope>NUCLEOTIDE SEQUENCE [LARGE SCALE GENOMIC DNA]</scope>
    <source>
        <strain evidence="9 10">DG5A</strain>
    </source>
</reference>
<dbReference type="Gene3D" id="1.20.5.1030">
    <property type="entry name" value="Preprotein translocase secy subunit"/>
    <property type="match status" value="1"/>
</dbReference>
<dbReference type="PATRIC" id="fig|1379870.5.peg.5244"/>
<evidence type="ECO:0000256" key="7">
    <source>
        <dbReference type="ARBA" id="ARBA00023136"/>
    </source>
</evidence>
<evidence type="ECO:0000256" key="1">
    <source>
        <dbReference type="ARBA" id="ARBA00004370"/>
    </source>
</evidence>
<name>A0A0E4A0V1_9BACT</name>
<evidence type="ECO:0000256" key="5">
    <source>
        <dbReference type="ARBA" id="ARBA00022989"/>
    </source>
</evidence>
<dbReference type="EMBL" id="CP010429">
    <property type="protein sequence ID" value="AKD58763.1"/>
    <property type="molecule type" value="Genomic_DNA"/>
</dbReference>
<sequence length="63" mass="7156">MDKFISFLKASWEEVQHNVTWPKFSDLQSSSTLVLVASLIFALLVGLIDLVFENGLNAFYQSF</sequence>
<keyword evidence="7 8" id="KW-0472">Membrane</keyword>
<accession>A0A0E4A0V1</accession>
<dbReference type="OrthoDB" id="9810735at2"/>
<keyword evidence="3 8" id="KW-0812">Transmembrane</keyword>
<dbReference type="GO" id="GO:0043952">
    <property type="term" value="P:protein transport by the Sec complex"/>
    <property type="evidence" value="ECO:0007669"/>
    <property type="project" value="UniProtKB-UniRule"/>
</dbReference>
<evidence type="ECO:0000256" key="8">
    <source>
        <dbReference type="HAMAP-Rule" id="MF_00422"/>
    </source>
</evidence>
<dbReference type="HOGENOM" id="CLU_113663_6_1_10"/>
<keyword evidence="2 8" id="KW-0813">Transport</keyword>
<comment type="function">
    <text evidence="8">Essential subunit of the Sec protein translocation channel SecYEG. Clamps together the 2 halves of SecY. May contact the channel plug during translocation.</text>
</comment>
<evidence type="ECO:0000313" key="9">
    <source>
        <dbReference type="EMBL" id="AKD58763.1"/>
    </source>
</evidence>
<dbReference type="InterPro" id="IPR038379">
    <property type="entry name" value="SecE_sf"/>
</dbReference>
<dbReference type="STRING" id="1379870.SD10_24220"/>
<feature type="transmembrane region" description="Helical" evidence="8">
    <location>
        <begin position="32"/>
        <end position="52"/>
    </location>
</feature>
<dbReference type="AlphaFoldDB" id="A0A0E4A0V1"/>
<keyword evidence="10" id="KW-1185">Reference proteome</keyword>
<evidence type="ECO:0000313" key="10">
    <source>
        <dbReference type="Proteomes" id="UP000033054"/>
    </source>
</evidence>
<comment type="subcellular location">
    <subcellularLocation>
        <location evidence="8">Cell membrane</location>
        <topology evidence="8">Single-pass membrane protein</topology>
    </subcellularLocation>
    <subcellularLocation>
        <location evidence="1">Membrane</location>
    </subcellularLocation>
</comment>
<evidence type="ECO:0000256" key="3">
    <source>
        <dbReference type="ARBA" id="ARBA00022692"/>
    </source>
</evidence>
<keyword evidence="4 8" id="KW-0653">Protein transport</keyword>
<keyword evidence="5 8" id="KW-1133">Transmembrane helix</keyword>
<dbReference type="NCBIfam" id="TIGR00964">
    <property type="entry name" value="secE_bact"/>
    <property type="match status" value="1"/>
</dbReference>
<proteinExistence type="inferred from homology"/>
<evidence type="ECO:0000256" key="6">
    <source>
        <dbReference type="ARBA" id="ARBA00023010"/>
    </source>
</evidence>
<gene>
    <name evidence="8" type="primary">secE</name>
    <name evidence="9" type="ORF">SD10_24220</name>
</gene>
<organism evidence="9 10">
    <name type="scientific">Spirosoma radiotolerans</name>
    <dbReference type="NCBI Taxonomy" id="1379870"/>
    <lineage>
        <taxon>Bacteria</taxon>
        <taxon>Pseudomonadati</taxon>
        <taxon>Bacteroidota</taxon>
        <taxon>Cytophagia</taxon>
        <taxon>Cytophagales</taxon>
        <taxon>Cytophagaceae</taxon>
        <taxon>Spirosoma</taxon>
    </lineage>
</organism>
<comment type="similarity">
    <text evidence="8">Belongs to the SecE/SEC61-gamma family.</text>
</comment>
<dbReference type="GO" id="GO:0009306">
    <property type="term" value="P:protein secretion"/>
    <property type="evidence" value="ECO:0007669"/>
    <property type="project" value="UniProtKB-UniRule"/>
</dbReference>
<evidence type="ECO:0000256" key="2">
    <source>
        <dbReference type="ARBA" id="ARBA00022448"/>
    </source>
</evidence>
<dbReference type="InterPro" id="IPR005807">
    <property type="entry name" value="SecE_bac"/>
</dbReference>
<dbReference type="HAMAP" id="MF_00422">
    <property type="entry name" value="SecE"/>
    <property type="match status" value="1"/>
</dbReference>